<sequence length="85" mass="9612">RVVRLYRRALKTQYSWAVDRQVFIGEAEKLRAAFDKHAALEPSSAKAMALLKAGEAKLVDYTHPDKYICAYMPGGSLYMRNPPLP</sequence>
<proteinExistence type="inferred from homology"/>
<dbReference type="PANTHER" id="PTHR12868:SF0">
    <property type="entry name" value="NADH DEHYDROGENASE [UBIQUINONE] 1 BETA SUBCOMPLEX SUBUNIT 9"/>
    <property type="match status" value="1"/>
</dbReference>
<evidence type="ECO:0000256" key="3">
    <source>
        <dbReference type="ARBA" id="ARBA00018684"/>
    </source>
</evidence>
<dbReference type="GeneID" id="20229450"/>
<comment type="similarity">
    <text evidence="2">Belongs to the complex I LYR family.</text>
</comment>
<evidence type="ECO:0000256" key="10">
    <source>
        <dbReference type="ARBA" id="ARBA00023136"/>
    </source>
</evidence>
<keyword evidence="7" id="KW-0249">Electron transport</keyword>
<feature type="non-terminal residue" evidence="13">
    <location>
        <position position="85"/>
    </location>
</feature>
<evidence type="ECO:0000256" key="8">
    <source>
        <dbReference type="ARBA" id="ARBA00022990"/>
    </source>
</evidence>
<dbReference type="InParanoid" id="F0YDZ6"/>
<keyword evidence="6" id="KW-0999">Mitochondrion inner membrane</keyword>
<comment type="subcellular location">
    <subcellularLocation>
        <location evidence="1">Mitochondrion inner membrane</location>
        <topology evidence="1">Peripheral membrane protein</topology>
        <orientation evidence="1">Matrix side</orientation>
    </subcellularLocation>
</comment>
<evidence type="ECO:0000313" key="14">
    <source>
        <dbReference type="Proteomes" id="UP000002729"/>
    </source>
</evidence>
<name>F0YDZ6_AURAN</name>
<feature type="non-terminal residue" evidence="13">
    <location>
        <position position="1"/>
    </location>
</feature>
<evidence type="ECO:0000313" key="13">
    <source>
        <dbReference type="EMBL" id="EGB06468.1"/>
    </source>
</evidence>
<dbReference type="InterPro" id="IPR033034">
    <property type="entry name" value="NDUFB9"/>
</dbReference>
<keyword evidence="14" id="KW-1185">Reference proteome</keyword>
<dbReference type="Proteomes" id="UP000002729">
    <property type="component" value="Unassembled WGS sequence"/>
</dbReference>
<dbReference type="GO" id="GO:0006120">
    <property type="term" value="P:mitochondrial electron transport, NADH to ubiquinone"/>
    <property type="evidence" value="ECO:0007669"/>
    <property type="project" value="InterPro"/>
</dbReference>
<dbReference type="RefSeq" id="XP_009038654.1">
    <property type="nucleotide sequence ID" value="XM_009040406.1"/>
</dbReference>
<dbReference type="InterPro" id="IPR045292">
    <property type="entry name" value="Complex1_LYR_NDUFB9_LYRM3"/>
</dbReference>
<keyword evidence="5" id="KW-0679">Respiratory chain</keyword>
<keyword evidence="9" id="KW-0496">Mitochondrion</keyword>
<accession>F0YDZ6</accession>
<dbReference type="GO" id="GO:0005743">
    <property type="term" value="C:mitochondrial inner membrane"/>
    <property type="evidence" value="ECO:0007669"/>
    <property type="project" value="UniProtKB-SubCell"/>
</dbReference>
<dbReference type="OrthoDB" id="13598at2759"/>
<keyword evidence="8" id="KW-0007">Acetylation</keyword>
<evidence type="ECO:0000256" key="12">
    <source>
        <dbReference type="ARBA" id="ARBA00032528"/>
    </source>
</evidence>
<dbReference type="PANTHER" id="PTHR12868">
    <property type="entry name" value="NADH-UBIQUINONE OXIDOREDUCTASE B22 SUBUNIT"/>
    <property type="match status" value="1"/>
</dbReference>
<protein>
    <recommendedName>
        <fullName evidence="3">NADH dehydrogenase [ubiquinone] 1 beta subcomplex subunit 9</fullName>
    </recommendedName>
    <alternativeName>
        <fullName evidence="11">Complex I-B22</fullName>
    </alternativeName>
    <alternativeName>
        <fullName evidence="12">NADH-ubiquinone oxidoreductase B22 subunit</fullName>
    </alternativeName>
</protein>
<evidence type="ECO:0000256" key="5">
    <source>
        <dbReference type="ARBA" id="ARBA00022660"/>
    </source>
</evidence>
<keyword evidence="4" id="KW-0813">Transport</keyword>
<evidence type="ECO:0000256" key="9">
    <source>
        <dbReference type="ARBA" id="ARBA00023128"/>
    </source>
</evidence>
<dbReference type="EMBL" id="GL833134">
    <property type="protein sequence ID" value="EGB06468.1"/>
    <property type="molecule type" value="Genomic_DNA"/>
</dbReference>
<dbReference type="AlphaFoldDB" id="F0YDZ6"/>
<dbReference type="OMA" id="KWERNAP"/>
<keyword evidence="10" id="KW-0472">Membrane</keyword>
<evidence type="ECO:0000256" key="1">
    <source>
        <dbReference type="ARBA" id="ARBA00004443"/>
    </source>
</evidence>
<evidence type="ECO:0000256" key="11">
    <source>
        <dbReference type="ARBA" id="ARBA00030192"/>
    </source>
</evidence>
<evidence type="ECO:0000256" key="4">
    <source>
        <dbReference type="ARBA" id="ARBA00022448"/>
    </source>
</evidence>
<evidence type="ECO:0000256" key="6">
    <source>
        <dbReference type="ARBA" id="ARBA00022792"/>
    </source>
</evidence>
<dbReference type="KEGG" id="aaf:AURANDRAFT_9735"/>
<reference evidence="13 14" key="1">
    <citation type="journal article" date="2011" name="Proc. Natl. Acad. Sci. U.S.A.">
        <title>Niche of harmful alga Aureococcus anophagefferens revealed through ecogenomics.</title>
        <authorList>
            <person name="Gobler C.J."/>
            <person name="Berry D.L."/>
            <person name="Dyhrman S.T."/>
            <person name="Wilhelm S.W."/>
            <person name="Salamov A."/>
            <person name="Lobanov A.V."/>
            <person name="Zhang Y."/>
            <person name="Collier J.L."/>
            <person name="Wurch L.L."/>
            <person name="Kustka A.B."/>
            <person name="Dill B.D."/>
            <person name="Shah M."/>
            <person name="VerBerkmoes N.C."/>
            <person name="Kuo A."/>
            <person name="Terry A."/>
            <person name="Pangilinan J."/>
            <person name="Lindquist E.A."/>
            <person name="Lucas S."/>
            <person name="Paulsen I.T."/>
            <person name="Hattenrath-Lehmann T.K."/>
            <person name="Talmage S.C."/>
            <person name="Walker E.A."/>
            <person name="Koch F."/>
            <person name="Burson A.M."/>
            <person name="Marcoval M.A."/>
            <person name="Tang Y.Z."/>
            <person name="Lecleir G.R."/>
            <person name="Coyne K.J."/>
            <person name="Berg G.M."/>
            <person name="Bertrand E.M."/>
            <person name="Saito M.A."/>
            <person name="Gladyshev V.N."/>
            <person name="Grigoriev I.V."/>
        </authorList>
    </citation>
    <scope>NUCLEOTIDE SEQUENCE [LARGE SCALE GENOMIC DNA]</scope>
    <source>
        <strain evidence="14">CCMP 1984</strain>
    </source>
</reference>
<organism evidence="14">
    <name type="scientific">Aureococcus anophagefferens</name>
    <name type="common">Harmful bloom alga</name>
    <dbReference type="NCBI Taxonomy" id="44056"/>
    <lineage>
        <taxon>Eukaryota</taxon>
        <taxon>Sar</taxon>
        <taxon>Stramenopiles</taxon>
        <taxon>Ochrophyta</taxon>
        <taxon>Pelagophyceae</taxon>
        <taxon>Pelagomonadales</taxon>
        <taxon>Pelagomonadaceae</taxon>
        <taxon>Aureococcus</taxon>
    </lineage>
</organism>
<dbReference type="CDD" id="cd20263">
    <property type="entry name" value="Complex1_LYR_NDUFB9_LYRM3"/>
    <property type="match status" value="1"/>
</dbReference>
<evidence type="ECO:0000256" key="2">
    <source>
        <dbReference type="ARBA" id="ARBA00009508"/>
    </source>
</evidence>
<evidence type="ECO:0000256" key="7">
    <source>
        <dbReference type="ARBA" id="ARBA00022982"/>
    </source>
</evidence>
<gene>
    <name evidence="13" type="ORF">AURANDRAFT_9735</name>
</gene>